<comment type="caution">
    <text evidence="10">The sequence shown here is derived from an EMBL/GenBank/DDBJ whole genome shotgun (WGS) entry which is preliminary data.</text>
</comment>
<gene>
    <name evidence="10" type="primary">uraH</name>
    <name evidence="10" type="ORF">FKG95_28120</name>
</gene>
<dbReference type="InterPro" id="IPR023416">
    <property type="entry name" value="Transthyretin/HIU_hydrolase_d"/>
</dbReference>
<comment type="similarity">
    <text evidence="3 8">Belongs to the transthyretin family. 5-hydroxyisourate hydrolase subfamily.</text>
</comment>
<feature type="domain" description="Transthyretin/hydroxyisourate hydrolase" evidence="9">
    <location>
        <begin position="4"/>
        <end position="120"/>
    </location>
</feature>
<evidence type="ECO:0000313" key="11">
    <source>
        <dbReference type="Proteomes" id="UP000315252"/>
    </source>
</evidence>
<dbReference type="Gene3D" id="2.60.40.180">
    <property type="entry name" value="Transthyretin/hydroxyisourate hydrolase domain"/>
    <property type="match status" value="1"/>
</dbReference>
<dbReference type="CDD" id="cd05822">
    <property type="entry name" value="TLP_HIUase"/>
    <property type="match status" value="1"/>
</dbReference>
<dbReference type="PANTHER" id="PTHR10395">
    <property type="entry name" value="URICASE AND TRANSTHYRETIN-RELATED"/>
    <property type="match status" value="1"/>
</dbReference>
<comment type="subunit">
    <text evidence="4 8">Homotetramer.</text>
</comment>
<name>A0A545SZ55_9PROT</name>
<feature type="binding site" evidence="7">
    <location>
        <position position="118"/>
    </location>
    <ligand>
        <name>substrate</name>
    </ligand>
</feature>
<evidence type="ECO:0000256" key="6">
    <source>
        <dbReference type="ARBA" id="ARBA00022801"/>
    </source>
</evidence>
<dbReference type="PRINTS" id="PR00189">
    <property type="entry name" value="TRNSTHYRETIN"/>
</dbReference>
<dbReference type="AlphaFoldDB" id="A0A545SZ55"/>
<dbReference type="PANTHER" id="PTHR10395:SF7">
    <property type="entry name" value="5-HYDROXYISOURATE HYDROLASE"/>
    <property type="match status" value="1"/>
</dbReference>
<dbReference type="RefSeq" id="WP_142899798.1">
    <property type="nucleotide sequence ID" value="NZ_ML660069.1"/>
</dbReference>
<dbReference type="EMBL" id="VHSH01000018">
    <property type="protein sequence ID" value="TQV70247.1"/>
    <property type="molecule type" value="Genomic_DNA"/>
</dbReference>
<keyword evidence="5 8" id="KW-0659">Purine metabolism</keyword>
<reference evidence="10 11" key="1">
    <citation type="submission" date="2019-06" db="EMBL/GenBank/DDBJ databases">
        <title>Whole genome sequence for Rhodospirillaceae sp. R148.</title>
        <authorList>
            <person name="Wang G."/>
        </authorList>
    </citation>
    <scope>NUCLEOTIDE SEQUENCE [LARGE SCALE GENOMIC DNA]</scope>
    <source>
        <strain evidence="10 11">R148</strain>
    </source>
</reference>
<keyword evidence="6 8" id="KW-0378">Hydrolase</keyword>
<evidence type="ECO:0000256" key="7">
    <source>
        <dbReference type="PIRSR" id="PIRSR600895-51"/>
    </source>
</evidence>
<dbReference type="GO" id="GO:0033971">
    <property type="term" value="F:hydroxyisourate hydrolase activity"/>
    <property type="evidence" value="ECO:0007669"/>
    <property type="project" value="UniProtKB-EC"/>
</dbReference>
<keyword evidence="11" id="KW-1185">Reference proteome</keyword>
<comment type="catalytic activity">
    <reaction evidence="1 8">
        <text>5-hydroxyisourate + H2O = 5-hydroxy-2-oxo-4-ureido-2,5-dihydro-1H-imidazole-5-carboxylate + H(+)</text>
        <dbReference type="Rhea" id="RHEA:23736"/>
        <dbReference type="ChEBI" id="CHEBI:15377"/>
        <dbReference type="ChEBI" id="CHEBI:15378"/>
        <dbReference type="ChEBI" id="CHEBI:18072"/>
        <dbReference type="ChEBI" id="CHEBI:58639"/>
        <dbReference type="EC" id="3.5.2.17"/>
    </reaction>
</comment>
<protein>
    <recommendedName>
        <fullName evidence="8">5-hydroxyisourate hydrolase</fullName>
        <shortName evidence="8">HIU hydrolase</shortName>
        <shortName evidence="8">HIUHase</shortName>
        <ecNumber evidence="8">3.5.2.17</ecNumber>
    </recommendedName>
</protein>
<dbReference type="NCBIfam" id="TIGR02962">
    <property type="entry name" value="hdxy_isourate"/>
    <property type="match status" value="1"/>
</dbReference>
<dbReference type="GO" id="GO:0006144">
    <property type="term" value="P:purine nucleobase metabolic process"/>
    <property type="evidence" value="ECO:0007669"/>
    <property type="project" value="UniProtKB-KW"/>
</dbReference>
<evidence type="ECO:0000256" key="1">
    <source>
        <dbReference type="ARBA" id="ARBA00001043"/>
    </source>
</evidence>
<evidence type="ECO:0000256" key="3">
    <source>
        <dbReference type="ARBA" id="ARBA00009850"/>
    </source>
</evidence>
<evidence type="ECO:0000256" key="4">
    <source>
        <dbReference type="ARBA" id="ARBA00011881"/>
    </source>
</evidence>
<feature type="binding site" evidence="7">
    <location>
        <position position="7"/>
    </location>
    <ligand>
        <name>substrate</name>
    </ligand>
</feature>
<comment type="function">
    <text evidence="2">Catalyzes the hydrolysis of 5-hydroxyisourate (HIU) to 2-oxo-4-hydroxy-4-carboxy-5-ureidoimidazoline (OHCU).</text>
</comment>
<dbReference type="InterPro" id="IPR036817">
    <property type="entry name" value="Transthyretin/HIU_hydrolase_sf"/>
</dbReference>
<dbReference type="PROSITE" id="PS00769">
    <property type="entry name" value="TRANSTHYRETIN_2"/>
    <property type="match status" value="1"/>
</dbReference>
<dbReference type="SUPFAM" id="SSF49472">
    <property type="entry name" value="Transthyretin (synonym: prealbumin)"/>
    <property type="match status" value="1"/>
</dbReference>
<dbReference type="InterPro" id="IPR023419">
    <property type="entry name" value="Transthyretin_CS"/>
</dbReference>
<sequence>MGRLTTHVLNTAEGVPGAGITLELYLESPDEAGAGRQLIKTVVTNDDGRCDSPLLEGEAFQKGTYELHFLAGDYFEARGVSSAAPRFLDRVVLRFGLADPDQHYHVPLLVSPYSYSTYRGS</sequence>
<dbReference type="OrthoDB" id="9792386at2"/>
<evidence type="ECO:0000256" key="8">
    <source>
        <dbReference type="RuleBase" id="RU361270"/>
    </source>
</evidence>
<accession>A0A545SZ55</accession>
<evidence type="ECO:0000256" key="5">
    <source>
        <dbReference type="ARBA" id="ARBA00022631"/>
    </source>
</evidence>
<evidence type="ECO:0000259" key="9">
    <source>
        <dbReference type="Pfam" id="PF00576"/>
    </source>
</evidence>
<dbReference type="EC" id="3.5.2.17" evidence="8"/>
<organism evidence="10 11">
    <name type="scientific">Denitrobaculum tricleocarpae</name>
    <dbReference type="NCBI Taxonomy" id="2591009"/>
    <lineage>
        <taxon>Bacteria</taxon>
        <taxon>Pseudomonadati</taxon>
        <taxon>Pseudomonadota</taxon>
        <taxon>Alphaproteobacteria</taxon>
        <taxon>Rhodospirillales</taxon>
        <taxon>Rhodospirillaceae</taxon>
        <taxon>Denitrobaculum</taxon>
    </lineage>
</organism>
<dbReference type="Proteomes" id="UP000315252">
    <property type="component" value="Unassembled WGS sequence"/>
</dbReference>
<evidence type="ECO:0000256" key="2">
    <source>
        <dbReference type="ARBA" id="ARBA00002704"/>
    </source>
</evidence>
<proteinExistence type="inferred from homology"/>
<dbReference type="FunFam" id="2.60.40.180:FF:000005">
    <property type="entry name" value="5-hydroxyisourate hydrolase"/>
    <property type="match status" value="1"/>
</dbReference>
<evidence type="ECO:0000313" key="10">
    <source>
        <dbReference type="EMBL" id="TQV70247.1"/>
    </source>
</evidence>
<dbReference type="InterPro" id="IPR000895">
    <property type="entry name" value="Transthyretin/HIU_hydrolase"/>
</dbReference>
<dbReference type="InterPro" id="IPR014306">
    <property type="entry name" value="Hydroxyisourate_hydrolase"/>
</dbReference>
<dbReference type="Pfam" id="PF00576">
    <property type="entry name" value="Transthyretin"/>
    <property type="match status" value="1"/>
</dbReference>
<feature type="binding site" evidence="7">
    <location>
        <position position="49"/>
    </location>
    <ligand>
        <name>substrate</name>
    </ligand>
</feature>